<reference evidence="7 8" key="1">
    <citation type="submission" date="2017-03" db="EMBL/GenBank/DDBJ databases">
        <title>Sulfur activation and transportation mechanism of thermophilic Archaea Acidianus manzaensis YN-25.</title>
        <authorList>
            <person name="Ma Y."/>
            <person name="Yang Y."/>
            <person name="Xia J."/>
        </authorList>
    </citation>
    <scope>NUCLEOTIDE SEQUENCE [LARGE SCALE GENOMIC DNA]</scope>
    <source>
        <strain evidence="7 8">YN-25</strain>
    </source>
</reference>
<protein>
    <submittedName>
        <fullName evidence="7">Ferritin, CCC1</fullName>
    </submittedName>
</protein>
<dbReference type="InterPro" id="IPR003251">
    <property type="entry name" value="Rr_diiron-bd_dom"/>
</dbReference>
<evidence type="ECO:0000313" key="8">
    <source>
        <dbReference type="Proteomes" id="UP000193404"/>
    </source>
</evidence>
<keyword evidence="4 5" id="KW-0472">Membrane</keyword>
<dbReference type="KEGG" id="aman:B6F84_02095"/>
<proteinExistence type="predicted"/>
<dbReference type="CDD" id="cd01044">
    <property type="entry name" value="Ferritin_CCC1_N"/>
    <property type="match status" value="1"/>
</dbReference>
<dbReference type="InterPro" id="IPR039376">
    <property type="entry name" value="Ferritin_CCC1_N"/>
</dbReference>
<dbReference type="OrthoDB" id="42847at2157"/>
<dbReference type="InterPro" id="IPR008217">
    <property type="entry name" value="Ccc1_fam"/>
</dbReference>
<keyword evidence="8" id="KW-1185">Reference proteome</keyword>
<feature type="transmembrane region" description="Helical" evidence="5">
    <location>
        <begin position="257"/>
        <end position="277"/>
    </location>
</feature>
<organism evidence="7 8">
    <name type="scientific">Acidianus manzaensis</name>
    <dbReference type="NCBI Taxonomy" id="282676"/>
    <lineage>
        <taxon>Archaea</taxon>
        <taxon>Thermoproteota</taxon>
        <taxon>Thermoprotei</taxon>
        <taxon>Sulfolobales</taxon>
        <taxon>Sulfolobaceae</taxon>
        <taxon>Acidianus</taxon>
    </lineage>
</organism>
<dbReference type="GO" id="GO:0016491">
    <property type="term" value="F:oxidoreductase activity"/>
    <property type="evidence" value="ECO:0007669"/>
    <property type="project" value="InterPro"/>
</dbReference>
<dbReference type="SUPFAM" id="SSF47240">
    <property type="entry name" value="Ferritin-like"/>
    <property type="match status" value="1"/>
</dbReference>
<feature type="transmembrane region" description="Helical" evidence="5">
    <location>
        <begin position="284"/>
        <end position="307"/>
    </location>
</feature>
<dbReference type="Pfam" id="PF02915">
    <property type="entry name" value="Rubrerythrin"/>
    <property type="match status" value="1"/>
</dbReference>
<dbReference type="Gene3D" id="1.20.1260.10">
    <property type="match status" value="1"/>
</dbReference>
<dbReference type="STRING" id="282676.B6F84_02095"/>
<dbReference type="InterPro" id="IPR009078">
    <property type="entry name" value="Ferritin-like_SF"/>
</dbReference>
<dbReference type="GO" id="GO:0046872">
    <property type="term" value="F:metal ion binding"/>
    <property type="evidence" value="ECO:0007669"/>
    <property type="project" value="InterPro"/>
</dbReference>
<evidence type="ECO:0000256" key="3">
    <source>
        <dbReference type="ARBA" id="ARBA00022989"/>
    </source>
</evidence>
<evidence type="ECO:0000256" key="4">
    <source>
        <dbReference type="ARBA" id="ARBA00023136"/>
    </source>
</evidence>
<keyword evidence="3 5" id="KW-1133">Transmembrane helix</keyword>
<sequence>MSDIIRKNYKSEIFDYSLYSDLAKMERNQKVKEVLIELAEGERSHAEFWKNVAESRGILLDNLGFFDKIKLFFLKIFRKILGLPLTIKLAELGEINDAQKYYELSKNEEFNDTEKQKLLDIMNQELVHEEVLTQSQINAERIRDAIYAVSDGLIEVLAGVSGLDSVLNTPFLVALGGLIIGISGMISMSIGAYLSSSSEEDIKKNKIKNNISSINEEKNESGESVKITAISYILGAIIPILPFLIGIGGIFGLITSYVITGISTLIVGSIIGLLSNYNPLKKGLIMTALAIGAALVTHGIGAIFHLFGY</sequence>
<dbReference type="GO" id="GO:0030026">
    <property type="term" value="P:intracellular manganese ion homeostasis"/>
    <property type="evidence" value="ECO:0007669"/>
    <property type="project" value="InterPro"/>
</dbReference>
<dbReference type="EMBL" id="CP020477">
    <property type="protein sequence ID" value="ARM74935.1"/>
    <property type="molecule type" value="Genomic_DNA"/>
</dbReference>
<accession>A0A1W6JXG1</accession>
<name>A0A1W6JXG1_9CREN</name>
<dbReference type="GO" id="GO:0005384">
    <property type="term" value="F:manganese ion transmembrane transporter activity"/>
    <property type="evidence" value="ECO:0007669"/>
    <property type="project" value="InterPro"/>
</dbReference>
<evidence type="ECO:0000256" key="1">
    <source>
        <dbReference type="ARBA" id="ARBA00004127"/>
    </source>
</evidence>
<evidence type="ECO:0000313" key="7">
    <source>
        <dbReference type="EMBL" id="ARM74935.1"/>
    </source>
</evidence>
<dbReference type="GO" id="GO:0012505">
    <property type="term" value="C:endomembrane system"/>
    <property type="evidence" value="ECO:0007669"/>
    <property type="project" value="UniProtKB-SubCell"/>
</dbReference>
<dbReference type="InterPro" id="IPR012347">
    <property type="entry name" value="Ferritin-like"/>
</dbReference>
<feature type="domain" description="Rubrerythrin diiron-binding" evidence="6">
    <location>
        <begin position="3"/>
        <end position="132"/>
    </location>
</feature>
<feature type="transmembrane region" description="Helical" evidence="5">
    <location>
        <begin position="229"/>
        <end position="251"/>
    </location>
</feature>
<evidence type="ECO:0000259" key="6">
    <source>
        <dbReference type="Pfam" id="PF02915"/>
    </source>
</evidence>
<dbReference type="PANTHER" id="PTHR31851">
    <property type="entry name" value="FE(2+)/MN(2+) TRANSPORTER PCL1"/>
    <property type="match status" value="1"/>
</dbReference>
<keyword evidence="2 5" id="KW-0812">Transmembrane</keyword>
<dbReference type="GeneID" id="41589672"/>
<dbReference type="Pfam" id="PF01988">
    <property type="entry name" value="VIT1"/>
    <property type="match status" value="2"/>
</dbReference>
<evidence type="ECO:0000256" key="2">
    <source>
        <dbReference type="ARBA" id="ARBA00022692"/>
    </source>
</evidence>
<dbReference type="RefSeq" id="WP_148690690.1">
    <property type="nucleotide sequence ID" value="NZ_CP020477.1"/>
</dbReference>
<gene>
    <name evidence="7" type="ORF">B6F84_02095</name>
</gene>
<evidence type="ECO:0000256" key="5">
    <source>
        <dbReference type="SAM" id="Phobius"/>
    </source>
</evidence>
<feature type="transmembrane region" description="Helical" evidence="5">
    <location>
        <begin position="169"/>
        <end position="194"/>
    </location>
</feature>
<dbReference type="Proteomes" id="UP000193404">
    <property type="component" value="Chromosome"/>
</dbReference>
<dbReference type="AlphaFoldDB" id="A0A1W6JXG1"/>
<comment type="subcellular location">
    <subcellularLocation>
        <location evidence="1">Endomembrane system</location>
        <topology evidence="1">Multi-pass membrane protein</topology>
    </subcellularLocation>
</comment>